<evidence type="ECO:0000313" key="1">
    <source>
        <dbReference type="EMBL" id="REC78483.1"/>
    </source>
</evidence>
<gene>
    <name evidence="1" type="ORF">DRF60_08475</name>
</gene>
<proteinExistence type="predicted"/>
<evidence type="ECO:0000313" key="2">
    <source>
        <dbReference type="Proteomes" id="UP000257030"/>
    </source>
</evidence>
<keyword evidence="2" id="KW-1185">Reference proteome</keyword>
<comment type="caution">
    <text evidence="1">The sequence shown here is derived from an EMBL/GenBank/DDBJ whole genome shotgun (WGS) entry which is preliminary data.</text>
</comment>
<protein>
    <submittedName>
        <fullName evidence="1">Uncharacterized protein</fullName>
    </submittedName>
</protein>
<dbReference type="Proteomes" id="UP000257030">
    <property type="component" value="Unassembled WGS sequence"/>
</dbReference>
<dbReference type="EMBL" id="QNUH01000006">
    <property type="protein sequence ID" value="REC78483.1"/>
    <property type="molecule type" value="Genomic_DNA"/>
</dbReference>
<organism evidence="1 2">
    <name type="scientific">Chryseobacterium elymi</name>
    <dbReference type="NCBI Taxonomy" id="395936"/>
    <lineage>
        <taxon>Bacteria</taxon>
        <taxon>Pseudomonadati</taxon>
        <taxon>Bacteroidota</taxon>
        <taxon>Flavobacteriia</taxon>
        <taxon>Flavobacteriales</taxon>
        <taxon>Weeksellaceae</taxon>
        <taxon>Chryseobacterium group</taxon>
        <taxon>Chryseobacterium</taxon>
    </lineage>
</organism>
<dbReference type="AlphaFoldDB" id="A0A3D9DKG5"/>
<sequence length="115" mass="13627">MLKLPLKKYNHNYSNMDCHKIIKTLKHKHFIKVSNKGNWFEDGAAIYAKEIKDNIFLLFVILKDIEIENIQALIAHFDCFGSIGLKEPEQIMFHLSIKDKEDLHYFEKYLKISDN</sequence>
<accession>A0A3D9DKG5</accession>
<reference evidence="1 2" key="1">
    <citation type="journal article" date="2010" name="Syst. Appl. Microbiol.">
        <title>Four new species of Chryseobacterium from the rhizosphere of coastal sand dune plants, Chryseobacterium elymi sp. nov., Chryseobacterium hagamense sp. nov., Chryseobacterium lathyri sp. nov. and Chryseobacterium rhizosphaerae sp. nov.</title>
        <authorList>
            <person name="Cho S.H."/>
            <person name="Lee K.S."/>
            <person name="Shin D.S."/>
            <person name="Han J.H."/>
            <person name="Park K.S."/>
            <person name="Lee C.H."/>
            <person name="Park K.H."/>
            <person name="Kim S.B."/>
        </authorList>
    </citation>
    <scope>NUCLEOTIDE SEQUENCE [LARGE SCALE GENOMIC DNA]</scope>
    <source>
        <strain evidence="1 2">KCTC 22547</strain>
    </source>
</reference>
<name>A0A3D9DKG5_9FLAO</name>